<feature type="domain" description="TMEM205-like" evidence="6">
    <location>
        <begin position="11"/>
        <end position="103"/>
    </location>
</feature>
<reference evidence="7 8" key="1">
    <citation type="submission" date="2021-01" db="EMBL/GenBank/DDBJ databases">
        <title>Piscinibacter sp. Jin2 Genome sequencing and assembly.</title>
        <authorList>
            <person name="Kim I."/>
        </authorList>
    </citation>
    <scope>NUCLEOTIDE SEQUENCE [LARGE SCALE GENOMIC DNA]</scope>
    <source>
        <strain evidence="7 8">Jin2</strain>
    </source>
</reference>
<keyword evidence="3 5" id="KW-1133">Transmembrane helix</keyword>
<evidence type="ECO:0000313" key="8">
    <source>
        <dbReference type="Proteomes" id="UP000643207"/>
    </source>
</evidence>
<dbReference type="EMBL" id="JAERRA010000001">
    <property type="protein sequence ID" value="MBL0719300.1"/>
    <property type="molecule type" value="Genomic_DNA"/>
</dbReference>
<dbReference type="Proteomes" id="UP000643207">
    <property type="component" value="Unassembled WGS sequence"/>
</dbReference>
<keyword evidence="2 5" id="KW-0812">Transmembrane</keyword>
<feature type="transmembrane region" description="Helical" evidence="5">
    <location>
        <begin position="12"/>
        <end position="35"/>
    </location>
</feature>
<dbReference type="InterPro" id="IPR025423">
    <property type="entry name" value="TMEM205-like"/>
</dbReference>
<evidence type="ECO:0000256" key="5">
    <source>
        <dbReference type="SAM" id="Phobius"/>
    </source>
</evidence>
<name>A0A9X0XGW0_9BURK</name>
<comment type="caution">
    <text evidence="7">The sequence shown here is derived from an EMBL/GenBank/DDBJ whole genome shotgun (WGS) entry which is preliminary data.</text>
</comment>
<keyword evidence="4 5" id="KW-0472">Membrane</keyword>
<organism evidence="7 8">
    <name type="scientific">Aquariibacter lacus</name>
    <dbReference type="NCBI Taxonomy" id="2801332"/>
    <lineage>
        <taxon>Bacteria</taxon>
        <taxon>Pseudomonadati</taxon>
        <taxon>Pseudomonadota</taxon>
        <taxon>Betaproteobacteria</taxon>
        <taxon>Burkholderiales</taxon>
        <taxon>Sphaerotilaceae</taxon>
        <taxon>Aquariibacter</taxon>
    </lineage>
</organism>
<evidence type="ECO:0000259" key="6">
    <source>
        <dbReference type="Pfam" id="PF13664"/>
    </source>
</evidence>
<evidence type="ECO:0000256" key="4">
    <source>
        <dbReference type="ARBA" id="ARBA00023136"/>
    </source>
</evidence>
<proteinExistence type="predicted"/>
<dbReference type="AlphaFoldDB" id="A0A9X0XGW0"/>
<feature type="transmembrane region" description="Helical" evidence="5">
    <location>
        <begin position="112"/>
        <end position="132"/>
    </location>
</feature>
<accession>A0A9X0XGW0</accession>
<gene>
    <name evidence="7" type="ORF">JI742_05285</name>
</gene>
<comment type="subcellular location">
    <subcellularLocation>
        <location evidence="1">Membrane</location>
    </subcellularLocation>
</comment>
<dbReference type="RefSeq" id="WP_201824564.1">
    <property type="nucleotide sequence ID" value="NZ_JAERRA010000001.1"/>
</dbReference>
<protein>
    <submittedName>
        <fullName evidence="7">DUF4149 domain-containing protein</fullName>
    </submittedName>
</protein>
<evidence type="ECO:0000256" key="3">
    <source>
        <dbReference type="ARBA" id="ARBA00022989"/>
    </source>
</evidence>
<dbReference type="Pfam" id="PF13664">
    <property type="entry name" value="DUF4149"/>
    <property type="match status" value="1"/>
</dbReference>
<evidence type="ECO:0000256" key="2">
    <source>
        <dbReference type="ARBA" id="ARBA00022692"/>
    </source>
</evidence>
<evidence type="ECO:0000256" key="1">
    <source>
        <dbReference type="ARBA" id="ARBA00004370"/>
    </source>
</evidence>
<feature type="transmembrane region" description="Helical" evidence="5">
    <location>
        <begin position="47"/>
        <end position="68"/>
    </location>
</feature>
<keyword evidence="8" id="KW-1185">Reference proteome</keyword>
<sequence>MSDILPALTLLSTAALFGGMLLFAGGFAAFAFTALPQAAARSLIRRAFPPFYAFVIGAAGLAALTAAAHDGLSSLMLAAIALSTVPNRQLLMPMINRASDAGRQQRFKRLHGLSVAITLLHLVLAAAVLLRLA</sequence>
<evidence type="ECO:0000313" key="7">
    <source>
        <dbReference type="EMBL" id="MBL0719300.1"/>
    </source>
</evidence>
<dbReference type="GO" id="GO:0016020">
    <property type="term" value="C:membrane"/>
    <property type="evidence" value="ECO:0007669"/>
    <property type="project" value="UniProtKB-SubCell"/>
</dbReference>